<dbReference type="PRINTS" id="PR00081">
    <property type="entry name" value="GDHRDH"/>
</dbReference>
<reference evidence="4 5" key="1">
    <citation type="journal article" date="2013" name="Genome Announc.">
        <title>Draft genome sequence of MKD8, a conjugal recipient Mycobacterium smegmatis strain.</title>
        <authorList>
            <person name="Gray T.A."/>
            <person name="Palumbo M.J."/>
            <person name="Derbyshire K.M."/>
        </authorList>
    </citation>
    <scope>NUCLEOTIDE SEQUENCE [LARGE SCALE GENOMIC DNA]</scope>
    <source>
        <strain evidence="4 5">MKD8</strain>
    </source>
</reference>
<evidence type="ECO:0000313" key="4">
    <source>
        <dbReference type="EMBL" id="AWT57453.1"/>
    </source>
</evidence>
<accession>A0A2U9Q085</accession>
<keyword evidence="2" id="KW-0560">Oxidoreductase</keyword>
<dbReference type="InterPro" id="IPR051911">
    <property type="entry name" value="SDR_oxidoreductase"/>
</dbReference>
<protein>
    <submittedName>
        <fullName evidence="4">Short-chain dehydrogenase/reductase</fullName>
    </submittedName>
</protein>
<dbReference type="InterPro" id="IPR036291">
    <property type="entry name" value="NAD(P)-bd_dom_sf"/>
</dbReference>
<sequence>MTDISDTKTWFVTGASRGMGRELVEQLLERGDRVAATLRQPGQLDDLARRHGDRLWRRALDVTDTAAVRDVVDAAFAALGRIDVVVSNAGYGVFAVAEDLRDEQIEQMIATNLTGSIQLARAAIPHLRNQRGGLLMQMSSMGGHLTFPGFSLYHVTKWGIEGFYDSLSAEIEPFGIRTTLIEPGVVRTGFFDAATRITPSDPYRGGPADRAPLAPDEMTVSPEHVVAAILRAADSADPPRRLVLGSDAWTLMTDALTARLTEVFAQRDNAARADYRADFGASLNR</sequence>
<dbReference type="RefSeq" id="WP_003898060.1">
    <property type="nucleotide sequence ID" value="NZ_CP027541.1"/>
</dbReference>
<dbReference type="Gene3D" id="3.40.50.720">
    <property type="entry name" value="NAD(P)-binding Rossmann-like Domain"/>
    <property type="match status" value="1"/>
</dbReference>
<dbReference type="GO" id="GO:0016491">
    <property type="term" value="F:oxidoreductase activity"/>
    <property type="evidence" value="ECO:0007669"/>
    <property type="project" value="UniProtKB-KW"/>
</dbReference>
<evidence type="ECO:0000256" key="2">
    <source>
        <dbReference type="ARBA" id="ARBA00023002"/>
    </source>
</evidence>
<dbReference type="EMBL" id="CP027541">
    <property type="protein sequence ID" value="AWT57453.1"/>
    <property type="molecule type" value="Genomic_DNA"/>
</dbReference>
<organism evidence="4 5">
    <name type="scientific">Mycolicibacterium smegmatis (strain MKD8)</name>
    <name type="common">Mycobacterium smegmatis</name>
    <dbReference type="NCBI Taxonomy" id="1214915"/>
    <lineage>
        <taxon>Bacteria</taxon>
        <taxon>Bacillati</taxon>
        <taxon>Actinomycetota</taxon>
        <taxon>Actinomycetes</taxon>
        <taxon>Mycobacteriales</taxon>
        <taxon>Mycobacteriaceae</taxon>
        <taxon>Mycolicibacterium</taxon>
    </lineage>
</organism>
<evidence type="ECO:0000313" key="5">
    <source>
        <dbReference type="Proteomes" id="UP000011200"/>
    </source>
</evidence>
<dbReference type="CDD" id="cd05374">
    <property type="entry name" value="17beta-HSD-like_SDR_c"/>
    <property type="match status" value="1"/>
</dbReference>
<gene>
    <name evidence="4" type="ORF">D806_065200</name>
</gene>
<evidence type="ECO:0000256" key="3">
    <source>
        <dbReference type="RuleBase" id="RU000363"/>
    </source>
</evidence>
<proteinExistence type="inferred from homology"/>
<reference evidence="5" key="2">
    <citation type="submission" date="2018-03" db="EMBL/GenBank/DDBJ databases">
        <authorList>
            <person name="Derbyshire K."/>
            <person name="Gray T.A."/>
            <person name="Champion M."/>
        </authorList>
    </citation>
    <scope>NUCLEOTIDE SEQUENCE [LARGE SCALE GENOMIC DNA]</scope>
    <source>
        <strain evidence="5">MKD8</strain>
    </source>
</reference>
<comment type="similarity">
    <text evidence="1 3">Belongs to the short-chain dehydrogenases/reductases (SDR) family.</text>
</comment>
<name>A0A2U9Q085_MYCSE</name>
<dbReference type="NCBIfam" id="NF005065">
    <property type="entry name" value="PRK06482.1"/>
    <property type="match status" value="1"/>
</dbReference>
<dbReference type="AlphaFoldDB" id="A0A2U9Q085"/>
<dbReference type="PRINTS" id="PR00080">
    <property type="entry name" value="SDRFAMILY"/>
</dbReference>
<dbReference type="SUPFAM" id="SSF51735">
    <property type="entry name" value="NAD(P)-binding Rossmann-fold domains"/>
    <property type="match status" value="1"/>
</dbReference>
<dbReference type="InterPro" id="IPR002347">
    <property type="entry name" value="SDR_fam"/>
</dbReference>
<dbReference type="PANTHER" id="PTHR43976">
    <property type="entry name" value="SHORT CHAIN DEHYDROGENASE"/>
    <property type="match status" value="1"/>
</dbReference>
<dbReference type="Proteomes" id="UP000011200">
    <property type="component" value="Chromosome"/>
</dbReference>
<dbReference type="PANTHER" id="PTHR43976:SF16">
    <property type="entry name" value="SHORT-CHAIN DEHYDROGENASE_REDUCTASE FAMILY PROTEIN"/>
    <property type="match status" value="1"/>
</dbReference>
<evidence type="ECO:0000256" key="1">
    <source>
        <dbReference type="ARBA" id="ARBA00006484"/>
    </source>
</evidence>
<dbReference type="Pfam" id="PF00106">
    <property type="entry name" value="adh_short"/>
    <property type="match status" value="1"/>
</dbReference>